<evidence type="ECO:0000313" key="2">
    <source>
        <dbReference type="EMBL" id="CAD9673533.1"/>
    </source>
</evidence>
<feature type="compositionally biased region" description="Basic residues" evidence="1">
    <location>
        <begin position="146"/>
        <end position="156"/>
    </location>
</feature>
<dbReference type="AlphaFoldDB" id="A0A7S2RKA0"/>
<feature type="compositionally biased region" description="Basic and acidic residues" evidence="1">
    <location>
        <begin position="97"/>
        <end position="115"/>
    </location>
</feature>
<sequence length="210" mass="22804">MAESVGFRQYEASLPAFQTALPRGRVPLKGPAAACLDGQARLHPLAAPFHGYFSPIASSECNAAAGHDAGGAGFHFGTSFLKPRPNRVVATAWEIEAPMHKDQTPSQKDRPRPERPVSPPPLPDPVMDSEPKHTFPAAGFSPALRPPHHPVRRPRAQKQPPLAASAPIDRRTHHAAPFVVRIAPQDPCWHCETGPRTFGKIPPWRSFGSD</sequence>
<protein>
    <submittedName>
        <fullName evidence="2">Uncharacterized protein</fullName>
    </submittedName>
</protein>
<name>A0A7S2RKA0_9STRA</name>
<feature type="region of interest" description="Disordered" evidence="1">
    <location>
        <begin position="94"/>
        <end position="170"/>
    </location>
</feature>
<evidence type="ECO:0000256" key="1">
    <source>
        <dbReference type="SAM" id="MobiDB-lite"/>
    </source>
</evidence>
<organism evidence="2">
    <name type="scientific">Rhizochromulina marina</name>
    <dbReference type="NCBI Taxonomy" id="1034831"/>
    <lineage>
        <taxon>Eukaryota</taxon>
        <taxon>Sar</taxon>
        <taxon>Stramenopiles</taxon>
        <taxon>Ochrophyta</taxon>
        <taxon>Dictyochophyceae</taxon>
        <taxon>Rhizochromulinales</taxon>
        <taxon>Rhizochromulina</taxon>
    </lineage>
</organism>
<accession>A0A7S2RKA0</accession>
<gene>
    <name evidence="2" type="ORF">RMAR1173_LOCUS5427</name>
</gene>
<proteinExistence type="predicted"/>
<reference evidence="2" key="1">
    <citation type="submission" date="2021-01" db="EMBL/GenBank/DDBJ databases">
        <authorList>
            <person name="Corre E."/>
            <person name="Pelletier E."/>
            <person name="Niang G."/>
            <person name="Scheremetjew M."/>
            <person name="Finn R."/>
            <person name="Kale V."/>
            <person name="Holt S."/>
            <person name="Cochrane G."/>
            <person name="Meng A."/>
            <person name="Brown T."/>
            <person name="Cohen L."/>
        </authorList>
    </citation>
    <scope>NUCLEOTIDE SEQUENCE</scope>
    <source>
        <strain evidence="2">CCMP1243</strain>
    </source>
</reference>
<dbReference type="EMBL" id="HBHJ01008361">
    <property type="protein sequence ID" value="CAD9673533.1"/>
    <property type="molecule type" value="Transcribed_RNA"/>
</dbReference>